<dbReference type="EMBL" id="BMDZ01000051">
    <property type="protein sequence ID" value="GGB52699.1"/>
    <property type="molecule type" value="Genomic_DNA"/>
</dbReference>
<accession>A0ABQ1IUB6</accession>
<feature type="domain" description="Alanine dehydrogenase/pyridine nucleotide transhydrogenase NAD(H)-binding" evidence="6">
    <location>
        <begin position="142"/>
        <end position="182"/>
    </location>
</feature>
<dbReference type="Proteomes" id="UP000603352">
    <property type="component" value="Unassembled WGS sequence"/>
</dbReference>
<dbReference type="PANTHER" id="PTHR43350:SF19">
    <property type="entry name" value="D-GULOSIDE 3-DEHYDROGENASE"/>
    <property type="match status" value="1"/>
</dbReference>
<dbReference type="Pfam" id="PF01262">
    <property type="entry name" value="AlaDh_PNT_C"/>
    <property type="match status" value="1"/>
</dbReference>
<dbReference type="SUPFAM" id="SSF50129">
    <property type="entry name" value="GroES-like"/>
    <property type="match status" value="1"/>
</dbReference>
<dbReference type="CDD" id="cd08255">
    <property type="entry name" value="2-desacetyl-2-hydroxyethyl_bacteriochlorophyllide_like"/>
    <property type="match status" value="1"/>
</dbReference>
<dbReference type="Gene3D" id="3.40.50.720">
    <property type="entry name" value="NAD(P)-binding Rossmann-like Domain"/>
    <property type="match status" value="1"/>
</dbReference>
<dbReference type="InterPro" id="IPR011032">
    <property type="entry name" value="GroES-like_sf"/>
</dbReference>
<dbReference type="InterPro" id="IPR036291">
    <property type="entry name" value="NAD(P)-bd_dom_sf"/>
</dbReference>
<comment type="caution">
    <text evidence="7">The sequence shown here is derived from an EMBL/GenBank/DDBJ whole genome shotgun (WGS) entry which is preliminary data.</text>
</comment>
<evidence type="ECO:0000256" key="1">
    <source>
        <dbReference type="ARBA" id="ARBA00001947"/>
    </source>
</evidence>
<evidence type="ECO:0000313" key="8">
    <source>
        <dbReference type="Proteomes" id="UP000603352"/>
    </source>
</evidence>
<name>A0ABQ1IUB6_9PROT</name>
<dbReference type="PANTHER" id="PTHR43350">
    <property type="entry name" value="NAD-DEPENDENT ALCOHOL DEHYDROGENASE"/>
    <property type="match status" value="1"/>
</dbReference>
<keyword evidence="3" id="KW-0479">Metal-binding</keyword>
<dbReference type="Gene3D" id="3.90.180.10">
    <property type="entry name" value="Medium-chain alcohol dehydrogenases, catalytic domain"/>
    <property type="match status" value="1"/>
</dbReference>
<protein>
    <submittedName>
        <fullName evidence="7">Dehydrogenase</fullName>
    </submittedName>
</protein>
<sequence>MTATARALWTTAPGRFEIRAQPLPAPGMDEVLVTTLQTAVSRGTETLIATGGVPETEYQRMRAPFQEGDFPFPVKYGYAAVGQTPDGGRVFALHPHQDRFVLPRAALRPVPDIVPTARAVLAANMETALNVLWDAGAGPGDRITVIGAGLVGLLAARLARRLPGAVVQIVDRDQGRGDQARALDLDFRAPDAATPDRDIVINASASGAGLDQALTLAGFEATVVEASWHGSRPVSLHLGHGFHARRLRLISSQVGHVAAGRRARLTHADRLDVALGLLDDPALDALVVDAVAFDQAPARLPGHLSGTGPDPALTGTVLRLIY</sequence>
<dbReference type="SUPFAM" id="SSF51735">
    <property type="entry name" value="NAD(P)-binding Rossmann-fold domains"/>
    <property type="match status" value="1"/>
</dbReference>
<evidence type="ECO:0000256" key="4">
    <source>
        <dbReference type="ARBA" id="ARBA00022833"/>
    </source>
</evidence>
<evidence type="ECO:0000313" key="7">
    <source>
        <dbReference type="EMBL" id="GGB52699.1"/>
    </source>
</evidence>
<gene>
    <name evidence="7" type="ORF">GCM10011505_37140</name>
</gene>
<evidence type="ECO:0000256" key="2">
    <source>
        <dbReference type="ARBA" id="ARBA00008072"/>
    </source>
</evidence>
<keyword evidence="8" id="KW-1185">Reference proteome</keyword>
<reference evidence="8" key="1">
    <citation type="journal article" date="2019" name="Int. J. Syst. Evol. Microbiol.">
        <title>The Global Catalogue of Microorganisms (GCM) 10K type strain sequencing project: providing services to taxonomists for standard genome sequencing and annotation.</title>
        <authorList>
            <consortium name="The Broad Institute Genomics Platform"/>
            <consortium name="The Broad Institute Genome Sequencing Center for Infectious Disease"/>
            <person name="Wu L."/>
            <person name="Ma J."/>
        </authorList>
    </citation>
    <scope>NUCLEOTIDE SEQUENCE [LARGE SCALE GENOMIC DNA]</scope>
    <source>
        <strain evidence="8">CGMCC 1.10188</strain>
    </source>
</reference>
<evidence type="ECO:0000256" key="3">
    <source>
        <dbReference type="ARBA" id="ARBA00022723"/>
    </source>
</evidence>
<keyword evidence="5" id="KW-0560">Oxidoreductase</keyword>
<evidence type="ECO:0000256" key="5">
    <source>
        <dbReference type="ARBA" id="ARBA00023002"/>
    </source>
</evidence>
<comment type="similarity">
    <text evidence="2">Belongs to the zinc-containing alcohol dehydrogenase family.</text>
</comment>
<comment type="cofactor">
    <cofactor evidence="1">
        <name>Zn(2+)</name>
        <dbReference type="ChEBI" id="CHEBI:29105"/>
    </cofactor>
</comment>
<evidence type="ECO:0000259" key="6">
    <source>
        <dbReference type="Pfam" id="PF01262"/>
    </source>
</evidence>
<organism evidence="7 8">
    <name type="scientific">Tistrella bauzanensis</name>
    <dbReference type="NCBI Taxonomy" id="657419"/>
    <lineage>
        <taxon>Bacteria</taxon>
        <taxon>Pseudomonadati</taxon>
        <taxon>Pseudomonadota</taxon>
        <taxon>Alphaproteobacteria</taxon>
        <taxon>Geminicoccales</taxon>
        <taxon>Geminicoccaceae</taxon>
        <taxon>Tistrella</taxon>
    </lineage>
</organism>
<proteinExistence type="inferred from homology"/>
<dbReference type="InterPro" id="IPR007698">
    <property type="entry name" value="AlaDH/PNT_NAD(H)-bd"/>
</dbReference>
<keyword evidence="4" id="KW-0862">Zinc</keyword>
<dbReference type="RefSeq" id="WP_188580618.1">
    <property type="nucleotide sequence ID" value="NZ_BMDZ01000051.1"/>
</dbReference>